<sequence length="73" mass="8222">MVMNRKIWYNISSDKLYSGGSMTRDEAVKAVDYIVKTNELEGAVYTEAEKADFMAAAEGRISVEELIEKIIND</sequence>
<dbReference type="KEGG" id="ful:C4N20_07180"/>
<proteinExistence type="predicted"/>
<accession>A0AAX1TR62</accession>
<name>A0AAX1TR62_9FUSO</name>
<dbReference type="EMBL" id="LS483487">
    <property type="protein sequence ID" value="SQJ17299.1"/>
    <property type="molecule type" value="Genomic_DNA"/>
</dbReference>
<evidence type="ECO:0008006" key="3">
    <source>
        <dbReference type="Google" id="ProtNLM"/>
    </source>
</evidence>
<protein>
    <recommendedName>
        <fullName evidence="3">Antitoxin VbhA domain-containing protein</fullName>
    </recommendedName>
</protein>
<evidence type="ECO:0000313" key="1">
    <source>
        <dbReference type="EMBL" id="SQJ17299.1"/>
    </source>
</evidence>
<dbReference type="AlphaFoldDB" id="A0AAX1TR62"/>
<dbReference type="InterPro" id="IPR033788">
    <property type="entry name" value="VbhA-like"/>
</dbReference>
<evidence type="ECO:0000313" key="2">
    <source>
        <dbReference type="Proteomes" id="UP000249008"/>
    </source>
</evidence>
<dbReference type="CDD" id="cd11586">
    <property type="entry name" value="VbhA_like"/>
    <property type="match status" value="1"/>
</dbReference>
<dbReference type="Proteomes" id="UP000249008">
    <property type="component" value="Chromosome 1"/>
</dbReference>
<organism evidence="1 2">
    <name type="scientific">Fusobacterium ulcerans</name>
    <dbReference type="NCBI Taxonomy" id="861"/>
    <lineage>
        <taxon>Bacteria</taxon>
        <taxon>Fusobacteriati</taxon>
        <taxon>Fusobacteriota</taxon>
        <taxon>Fusobacteriia</taxon>
        <taxon>Fusobacteriales</taxon>
        <taxon>Fusobacteriaceae</taxon>
        <taxon>Fusobacterium</taxon>
    </lineage>
</organism>
<gene>
    <name evidence="1" type="ORF">NCTC12112_03328</name>
</gene>
<reference evidence="1 2" key="1">
    <citation type="submission" date="2018-06" db="EMBL/GenBank/DDBJ databases">
        <authorList>
            <consortium name="Pathogen Informatics"/>
            <person name="Doyle S."/>
        </authorList>
    </citation>
    <scope>NUCLEOTIDE SEQUENCE [LARGE SCALE GENOMIC DNA]</scope>
    <source>
        <strain evidence="1 2">NCTC12112</strain>
    </source>
</reference>